<keyword evidence="3" id="KW-1185">Reference proteome</keyword>
<evidence type="ECO:0000313" key="3">
    <source>
        <dbReference type="Proteomes" id="UP001243757"/>
    </source>
</evidence>
<evidence type="ECO:0000256" key="1">
    <source>
        <dbReference type="SAM" id="SignalP"/>
    </source>
</evidence>
<dbReference type="RefSeq" id="WP_284480884.1">
    <property type="nucleotide sequence ID" value="NZ_JASNJD010000006.1"/>
</dbReference>
<protein>
    <submittedName>
        <fullName evidence="2">Uncharacterized protein</fullName>
    </submittedName>
</protein>
<reference evidence="2 3" key="1">
    <citation type="submission" date="2023-05" db="EMBL/GenBank/DDBJ databases">
        <title>Pseudodonghicola sp. nov.</title>
        <authorList>
            <person name="Huang J."/>
        </authorList>
    </citation>
    <scope>NUCLEOTIDE SEQUENCE [LARGE SCALE GENOMIC DNA]</scope>
    <source>
        <strain evidence="2 3">IC7</strain>
    </source>
</reference>
<gene>
    <name evidence="2" type="ORF">QO033_10335</name>
</gene>
<sequence>MFRSLAPVLVLPFLGLAAPAGAQSPVAEVLCEPTGQMYDRLSRRMGQSRNASGIRDREQVMEVWTTEKGTWALVATYATGTSCLLAMGEAWQTLTPPAIPSDPDRATPEG</sequence>
<feature type="chain" id="PRO_5045289836" evidence="1">
    <location>
        <begin position="23"/>
        <end position="110"/>
    </location>
</feature>
<dbReference type="EMBL" id="JASNJD010000006">
    <property type="protein sequence ID" value="MDK3018075.1"/>
    <property type="molecule type" value="Genomic_DNA"/>
</dbReference>
<organism evidence="2 3">
    <name type="scientific">Pseudodonghicola flavimaris</name>
    <dbReference type="NCBI Taxonomy" id="3050036"/>
    <lineage>
        <taxon>Bacteria</taxon>
        <taxon>Pseudomonadati</taxon>
        <taxon>Pseudomonadota</taxon>
        <taxon>Alphaproteobacteria</taxon>
        <taxon>Rhodobacterales</taxon>
        <taxon>Paracoccaceae</taxon>
        <taxon>Pseudodonghicola</taxon>
    </lineage>
</organism>
<name>A0ABT7F0G4_9RHOB</name>
<evidence type="ECO:0000313" key="2">
    <source>
        <dbReference type="EMBL" id="MDK3018075.1"/>
    </source>
</evidence>
<dbReference type="Proteomes" id="UP001243757">
    <property type="component" value="Unassembled WGS sequence"/>
</dbReference>
<keyword evidence="1" id="KW-0732">Signal</keyword>
<accession>A0ABT7F0G4</accession>
<comment type="caution">
    <text evidence="2">The sequence shown here is derived from an EMBL/GenBank/DDBJ whole genome shotgun (WGS) entry which is preliminary data.</text>
</comment>
<proteinExistence type="predicted"/>
<feature type="signal peptide" evidence="1">
    <location>
        <begin position="1"/>
        <end position="22"/>
    </location>
</feature>